<dbReference type="EMBL" id="CP163432">
    <property type="protein sequence ID" value="XDQ14906.1"/>
    <property type="molecule type" value="Genomic_DNA"/>
</dbReference>
<feature type="region of interest" description="Disordered" evidence="1">
    <location>
        <begin position="95"/>
        <end position="116"/>
    </location>
</feature>
<organism evidence="2">
    <name type="scientific">Streptomyces sp. R11</name>
    <dbReference type="NCBI Taxonomy" id="3238625"/>
    <lineage>
        <taxon>Bacteria</taxon>
        <taxon>Bacillati</taxon>
        <taxon>Actinomycetota</taxon>
        <taxon>Actinomycetes</taxon>
        <taxon>Kitasatosporales</taxon>
        <taxon>Streptomycetaceae</taxon>
        <taxon>Streptomyces</taxon>
    </lineage>
</organism>
<protein>
    <submittedName>
        <fullName evidence="2">Uncharacterized protein</fullName>
    </submittedName>
</protein>
<sequence length="116" mass="11684">MTALLALAAVVAFMAKAGLPWWVVAAVALLMSGFGAGRSGGPWRGSRATSTSGPAAQPIWPSADRSSTVVPVVPVVPVHVRVPSPDEYRVPVASAGTRVAGERQPAVANGQSGLGS</sequence>
<dbReference type="AlphaFoldDB" id="A0AB39NAJ2"/>
<proteinExistence type="predicted"/>
<reference evidence="2" key="1">
    <citation type="submission" date="2024-07" db="EMBL/GenBank/DDBJ databases">
        <authorList>
            <person name="Yu S.T."/>
        </authorList>
    </citation>
    <scope>NUCLEOTIDE SEQUENCE</scope>
    <source>
        <strain evidence="2">R11</strain>
    </source>
</reference>
<accession>A0AB39NAJ2</accession>
<gene>
    <name evidence="2" type="ORF">AB5J55_37310</name>
</gene>
<dbReference type="RefSeq" id="WP_369274857.1">
    <property type="nucleotide sequence ID" value="NZ_CP163432.1"/>
</dbReference>
<evidence type="ECO:0000313" key="2">
    <source>
        <dbReference type="EMBL" id="XDQ14906.1"/>
    </source>
</evidence>
<name>A0AB39NAJ2_9ACTN</name>
<evidence type="ECO:0000256" key="1">
    <source>
        <dbReference type="SAM" id="MobiDB-lite"/>
    </source>
</evidence>
<feature type="region of interest" description="Disordered" evidence="1">
    <location>
        <begin position="38"/>
        <end position="62"/>
    </location>
</feature>